<protein>
    <submittedName>
        <fullName evidence="9">(rape) hypothetical protein</fullName>
    </submittedName>
</protein>
<evidence type="ECO:0000256" key="6">
    <source>
        <dbReference type="PROSITE-ProRule" id="PRU00176"/>
    </source>
</evidence>
<dbReference type="GO" id="GO:0000724">
    <property type="term" value="P:double-strand break repair via homologous recombination"/>
    <property type="evidence" value="ECO:0007669"/>
    <property type="project" value="UniProtKB-ARBA"/>
</dbReference>
<dbReference type="Pfam" id="PF00956">
    <property type="entry name" value="NAP"/>
    <property type="match status" value="1"/>
</dbReference>
<dbReference type="GO" id="GO:0042393">
    <property type="term" value="F:histone binding"/>
    <property type="evidence" value="ECO:0007669"/>
    <property type="project" value="UniProtKB-ARBA"/>
</dbReference>
<dbReference type="Gene3D" id="3.30.1120.90">
    <property type="entry name" value="Nucleosome assembly protein"/>
    <property type="match status" value="1"/>
</dbReference>
<dbReference type="GO" id="GO:0006397">
    <property type="term" value="P:mRNA processing"/>
    <property type="evidence" value="ECO:0007669"/>
    <property type="project" value="UniProtKB-KW"/>
</dbReference>
<dbReference type="PROSITE" id="PS50102">
    <property type="entry name" value="RRM"/>
    <property type="match status" value="1"/>
</dbReference>
<keyword evidence="2" id="KW-0507">mRNA processing</keyword>
<evidence type="ECO:0000259" key="8">
    <source>
        <dbReference type="PROSITE" id="PS50102"/>
    </source>
</evidence>
<dbReference type="InterPro" id="IPR012677">
    <property type="entry name" value="Nucleotide-bd_a/b_plait_sf"/>
</dbReference>
<dbReference type="Gene3D" id="3.30.70.330">
    <property type="match status" value="1"/>
</dbReference>
<evidence type="ECO:0000256" key="1">
    <source>
        <dbReference type="ARBA" id="ARBA00009947"/>
    </source>
</evidence>
<dbReference type="SUPFAM" id="SSF143113">
    <property type="entry name" value="NAP-like"/>
    <property type="match status" value="1"/>
</dbReference>
<dbReference type="InterPro" id="IPR035979">
    <property type="entry name" value="RBD_domain_sf"/>
</dbReference>
<dbReference type="GO" id="GO:0006334">
    <property type="term" value="P:nucleosome assembly"/>
    <property type="evidence" value="ECO:0007669"/>
    <property type="project" value="InterPro"/>
</dbReference>
<keyword evidence="5" id="KW-0508">mRNA splicing</keyword>
<evidence type="ECO:0000256" key="2">
    <source>
        <dbReference type="ARBA" id="ARBA00022664"/>
    </source>
</evidence>
<evidence type="ECO:0000313" key="9">
    <source>
        <dbReference type="EMBL" id="CAF1933075.1"/>
    </source>
</evidence>
<feature type="chain" id="PRO_5032770216" evidence="7">
    <location>
        <begin position="21"/>
        <end position="288"/>
    </location>
</feature>
<reference evidence="9" key="1">
    <citation type="submission" date="2021-01" db="EMBL/GenBank/DDBJ databases">
        <authorList>
            <consortium name="Genoscope - CEA"/>
            <person name="William W."/>
        </authorList>
    </citation>
    <scope>NUCLEOTIDE SEQUENCE</scope>
</reference>
<keyword evidence="7" id="KW-0732">Signal</keyword>
<feature type="domain" description="RRM" evidence="8">
    <location>
        <begin position="44"/>
        <end position="144"/>
    </location>
</feature>
<dbReference type="SUPFAM" id="SSF54928">
    <property type="entry name" value="RNA-binding domain, RBD"/>
    <property type="match status" value="1"/>
</dbReference>
<dbReference type="InterPro" id="IPR037231">
    <property type="entry name" value="NAP-like_sf"/>
</dbReference>
<dbReference type="AlphaFoldDB" id="A0A816L8D8"/>
<accession>A0A816L8D8</accession>
<organism evidence="9">
    <name type="scientific">Brassica napus</name>
    <name type="common">Rape</name>
    <dbReference type="NCBI Taxonomy" id="3708"/>
    <lineage>
        <taxon>Eukaryota</taxon>
        <taxon>Viridiplantae</taxon>
        <taxon>Streptophyta</taxon>
        <taxon>Embryophyta</taxon>
        <taxon>Tracheophyta</taxon>
        <taxon>Spermatophyta</taxon>
        <taxon>Magnoliopsida</taxon>
        <taxon>eudicotyledons</taxon>
        <taxon>Gunneridae</taxon>
        <taxon>Pentapetalae</taxon>
        <taxon>rosids</taxon>
        <taxon>malvids</taxon>
        <taxon>Brassicales</taxon>
        <taxon>Brassicaceae</taxon>
        <taxon>Brassiceae</taxon>
        <taxon>Brassica</taxon>
    </lineage>
</organism>
<keyword evidence="4" id="KW-0143">Chaperone</keyword>
<dbReference type="EMBL" id="HG994369">
    <property type="protein sequence ID" value="CAF1933075.1"/>
    <property type="molecule type" value="Genomic_DNA"/>
</dbReference>
<name>A0A816L8D8_BRANA</name>
<dbReference type="PANTHER" id="PTHR23139">
    <property type="entry name" value="RNA-BINDING PROTEIN"/>
    <property type="match status" value="1"/>
</dbReference>
<dbReference type="GO" id="GO:0003723">
    <property type="term" value="F:RNA binding"/>
    <property type="evidence" value="ECO:0007669"/>
    <property type="project" value="UniProtKB-UniRule"/>
</dbReference>
<feature type="non-terminal residue" evidence="9">
    <location>
        <position position="288"/>
    </location>
</feature>
<evidence type="ECO:0000256" key="5">
    <source>
        <dbReference type="ARBA" id="ARBA00023187"/>
    </source>
</evidence>
<gene>
    <name evidence="9" type="ORF">DARMORV10_C05P47120.1</name>
</gene>
<dbReference type="InterPro" id="IPR002164">
    <property type="entry name" value="NAP_family"/>
</dbReference>
<dbReference type="GO" id="GO:0008380">
    <property type="term" value="P:RNA splicing"/>
    <property type="evidence" value="ECO:0007669"/>
    <property type="project" value="UniProtKB-KW"/>
</dbReference>
<feature type="signal peptide" evidence="7">
    <location>
        <begin position="1"/>
        <end position="20"/>
    </location>
</feature>
<dbReference type="Proteomes" id="UP001295469">
    <property type="component" value="Chromosome C05"/>
</dbReference>
<evidence type="ECO:0000256" key="7">
    <source>
        <dbReference type="SAM" id="SignalP"/>
    </source>
</evidence>
<dbReference type="SMART" id="SM00360">
    <property type="entry name" value="RRM"/>
    <property type="match status" value="1"/>
</dbReference>
<keyword evidence="3 6" id="KW-0694">RNA-binding</keyword>
<dbReference type="InterPro" id="IPR000504">
    <property type="entry name" value="RRM_dom"/>
</dbReference>
<sequence>MAILLLLFSFLVRLFGCANTGSNLYFWIAIIPKVISKTLGGHARRVYVGGFSPAANEQVVATLFSQVMTAVGGNTAGPVDAVVNVYVNHEKFAFVEMRSFEEASNTMSLDGMIFELPRSLCYRYCVRCGVKMGDNTLTVRRANQGITQHQPEQESAWTNVVIPRPIPSGEPVAGLGKVWYKRHKEALKYLKDFKWNRVEEPKEFTLELFFVAYCTEEQRDCRLRDNKQEKRARKYLKDIKWNKVKEPKRFTVDLFFDQNSYYQNTVFTKTYHMIDKYKLISRRSLGMI</sequence>
<evidence type="ECO:0000256" key="4">
    <source>
        <dbReference type="ARBA" id="ARBA00023186"/>
    </source>
</evidence>
<proteinExistence type="inferred from homology"/>
<evidence type="ECO:0000256" key="3">
    <source>
        <dbReference type="ARBA" id="ARBA00022884"/>
    </source>
</evidence>
<comment type="similarity">
    <text evidence="1">Belongs to the nucleosome assembly protein (NAP) family.</text>
</comment>
<dbReference type="GO" id="GO:0005634">
    <property type="term" value="C:nucleus"/>
    <property type="evidence" value="ECO:0007669"/>
    <property type="project" value="InterPro"/>
</dbReference>